<feature type="active site" evidence="13">
    <location>
        <position position="84"/>
    </location>
</feature>
<dbReference type="GO" id="GO:0006465">
    <property type="term" value="P:signal peptide processing"/>
    <property type="evidence" value="ECO:0007669"/>
    <property type="project" value="InterPro"/>
</dbReference>
<evidence type="ECO:0000313" key="15">
    <source>
        <dbReference type="EMBL" id="CAD7241460.1"/>
    </source>
</evidence>
<accession>A0A7R8X688</accession>
<comment type="subcellular location">
    <subcellularLocation>
        <location evidence="1">Mitochondrion inner membrane</location>
        <topology evidence="1">Single-pass membrane protein</topology>
    </subcellularLocation>
</comment>
<dbReference type="InterPro" id="IPR000223">
    <property type="entry name" value="Pept_S26A_signal_pept_1"/>
</dbReference>
<keyword evidence="9" id="KW-1133">Transmembrane helix</keyword>
<keyword evidence="5" id="KW-0645">Protease</keyword>
<evidence type="ECO:0000256" key="8">
    <source>
        <dbReference type="ARBA" id="ARBA00022801"/>
    </source>
</evidence>
<reference evidence="15" key="1">
    <citation type="submission" date="2020-11" db="EMBL/GenBank/DDBJ databases">
        <authorList>
            <person name="Tran Van P."/>
        </authorList>
    </citation>
    <scope>NUCLEOTIDE SEQUENCE</scope>
</reference>
<dbReference type="GO" id="GO:0042720">
    <property type="term" value="C:mitochondrial inner membrane peptidase complex"/>
    <property type="evidence" value="ECO:0007669"/>
    <property type="project" value="InterPro"/>
</dbReference>
<dbReference type="Proteomes" id="UP000677054">
    <property type="component" value="Unassembled WGS sequence"/>
</dbReference>
<evidence type="ECO:0000256" key="9">
    <source>
        <dbReference type="ARBA" id="ARBA00022989"/>
    </source>
</evidence>
<evidence type="ECO:0000256" key="5">
    <source>
        <dbReference type="ARBA" id="ARBA00022670"/>
    </source>
</evidence>
<name>A0A7R8X688_9CRUS</name>
<dbReference type="PANTHER" id="PTHR46041">
    <property type="entry name" value="MITOCHONDRIAL INNER MEMBRANE PROTEASE SUBUNIT 2"/>
    <property type="match status" value="1"/>
</dbReference>
<organism evidence="15">
    <name type="scientific">Darwinula stevensoni</name>
    <dbReference type="NCBI Taxonomy" id="69355"/>
    <lineage>
        <taxon>Eukaryota</taxon>
        <taxon>Metazoa</taxon>
        <taxon>Ecdysozoa</taxon>
        <taxon>Arthropoda</taxon>
        <taxon>Crustacea</taxon>
        <taxon>Oligostraca</taxon>
        <taxon>Ostracoda</taxon>
        <taxon>Podocopa</taxon>
        <taxon>Podocopida</taxon>
        <taxon>Darwinulocopina</taxon>
        <taxon>Darwinuloidea</taxon>
        <taxon>Darwinulidae</taxon>
        <taxon>Darwinula</taxon>
    </lineage>
</organism>
<keyword evidence="7" id="KW-0999">Mitochondrion inner membrane</keyword>
<keyword evidence="11" id="KW-0472">Membrane</keyword>
<dbReference type="CDD" id="cd06530">
    <property type="entry name" value="S26_SPase_I"/>
    <property type="match status" value="1"/>
</dbReference>
<evidence type="ECO:0000256" key="4">
    <source>
        <dbReference type="ARBA" id="ARBA00013650"/>
    </source>
</evidence>
<dbReference type="AlphaFoldDB" id="A0A7R8X688"/>
<sequence length="156" mass="17107">MISRRLAALLSPFVVGLPVGLTILDVFGYVAKVDGVSMQPSLNPDGKTGDFVFLSRWAVRDFRVARGEIVSLVSPKDPGTKIIKRVIGVEGDIIQTLKWKRHFLRVPPGHIWIEGDHKLHSLDSNTFGPVCGILLLLGAGFTWSGDKQSNTHRLAP</sequence>
<dbReference type="SUPFAM" id="SSF51306">
    <property type="entry name" value="LexA/Signal peptidase"/>
    <property type="match status" value="1"/>
</dbReference>
<evidence type="ECO:0000256" key="3">
    <source>
        <dbReference type="ARBA" id="ARBA00011805"/>
    </source>
</evidence>
<comment type="similarity">
    <text evidence="2">Belongs to the peptidase S26 family. IMP2 subfamily.</text>
</comment>
<dbReference type="Gene3D" id="2.10.109.10">
    <property type="entry name" value="Umud Fragment, subunit A"/>
    <property type="match status" value="1"/>
</dbReference>
<dbReference type="InterPro" id="IPR019533">
    <property type="entry name" value="Peptidase_S26"/>
</dbReference>
<dbReference type="PRINTS" id="PR00727">
    <property type="entry name" value="LEADERPTASE"/>
</dbReference>
<evidence type="ECO:0000256" key="12">
    <source>
        <dbReference type="ARBA" id="ARBA00032718"/>
    </source>
</evidence>
<dbReference type="InterPro" id="IPR019758">
    <property type="entry name" value="Pept_S26A_signal_pept_1_CS"/>
</dbReference>
<keyword evidence="8" id="KW-0378">Hydrolase</keyword>
<gene>
    <name evidence="15" type="ORF">DSTB1V02_LOCUS1450</name>
</gene>
<protein>
    <recommendedName>
        <fullName evidence="4">Mitochondrial inner membrane protease subunit 2</fullName>
    </recommendedName>
    <alternativeName>
        <fullName evidence="12">IMP2-like protein</fullName>
    </alternativeName>
</protein>
<proteinExistence type="inferred from homology"/>
<evidence type="ECO:0000256" key="1">
    <source>
        <dbReference type="ARBA" id="ARBA00004434"/>
    </source>
</evidence>
<evidence type="ECO:0000256" key="11">
    <source>
        <dbReference type="ARBA" id="ARBA00023136"/>
    </source>
</evidence>
<evidence type="ECO:0000256" key="10">
    <source>
        <dbReference type="ARBA" id="ARBA00023128"/>
    </source>
</evidence>
<dbReference type="GO" id="GO:0006627">
    <property type="term" value="P:protein processing involved in protein targeting to mitochondrion"/>
    <property type="evidence" value="ECO:0007669"/>
    <property type="project" value="InterPro"/>
</dbReference>
<evidence type="ECO:0000256" key="6">
    <source>
        <dbReference type="ARBA" id="ARBA00022692"/>
    </source>
</evidence>
<evidence type="ECO:0000256" key="2">
    <source>
        <dbReference type="ARBA" id="ARBA00007066"/>
    </source>
</evidence>
<dbReference type="InterPro" id="IPR036286">
    <property type="entry name" value="LexA/Signal_pep-like_sf"/>
</dbReference>
<evidence type="ECO:0000313" key="16">
    <source>
        <dbReference type="Proteomes" id="UP000677054"/>
    </source>
</evidence>
<evidence type="ECO:0000256" key="7">
    <source>
        <dbReference type="ARBA" id="ARBA00022792"/>
    </source>
</evidence>
<dbReference type="GO" id="GO:0004252">
    <property type="term" value="F:serine-type endopeptidase activity"/>
    <property type="evidence" value="ECO:0007669"/>
    <property type="project" value="InterPro"/>
</dbReference>
<comment type="subunit">
    <text evidence="3">Heterodimer of 2 subunits, IMMPL1 and IMMPL2.</text>
</comment>
<dbReference type="EMBL" id="CAJPEV010000137">
    <property type="protein sequence ID" value="CAG0881197.1"/>
    <property type="molecule type" value="Genomic_DNA"/>
</dbReference>
<feature type="active site" evidence="13">
    <location>
        <position position="37"/>
    </location>
</feature>
<evidence type="ECO:0000259" key="14">
    <source>
        <dbReference type="Pfam" id="PF10502"/>
    </source>
</evidence>
<dbReference type="EMBL" id="LR899654">
    <property type="protein sequence ID" value="CAD7241460.1"/>
    <property type="molecule type" value="Genomic_DNA"/>
</dbReference>
<dbReference type="InterPro" id="IPR037730">
    <property type="entry name" value="IMP2"/>
</dbReference>
<dbReference type="Pfam" id="PF10502">
    <property type="entry name" value="Peptidase_S26"/>
    <property type="match status" value="1"/>
</dbReference>
<dbReference type="PANTHER" id="PTHR46041:SF2">
    <property type="entry name" value="MITOCHONDRIAL INNER MEMBRANE PROTEASE SUBUNIT 2"/>
    <property type="match status" value="1"/>
</dbReference>
<dbReference type="PROSITE" id="PS00761">
    <property type="entry name" value="SPASE_I_3"/>
    <property type="match status" value="1"/>
</dbReference>
<feature type="domain" description="Peptidase S26" evidence="14">
    <location>
        <begin position="13"/>
        <end position="95"/>
    </location>
</feature>
<evidence type="ECO:0000256" key="13">
    <source>
        <dbReference type="PIRSR" id="PIRSR600223-1"/>
    </source>
</evidence>
<keyword evidence="16" id="KW-1185">Reference proteome</keyword>
<dbReference type="OrthoDB" id="9996127at2759"/>
<keyword evidence="6" id="KW-0812">Transmembrane</keyword>
<keyword evidence="10" id="KW-0496">Mitochondrion</keyword>